<dbReference type="STRING" id="1437824.BN940_04331"/>
<evidence type="ECO:0000256" key="3">
    <source>
        <dbReference type="ARBA" id="ARBA00023163"/>
    </source>
</evidence>
<reference evidence="5 6" key="1">
    <citation type="journal article" date="2014" name="BMC Microbiol.">
        <title>The oxygen-independent metabolism of cyclic monoterpenes in Castellaniella defragrans 65Phen.</title>
        <authorList>
            <person name="Petasch J."/>
            <person name="Disch E.M."/>
            <person name="Markert S."/>
            <person name="Becher D."/>
            <person name="Schweder T."/>
            <person name="Huttel B."/>
            <person name="Reinhardt R."/>
            <person name="Harder J."/>
        </authorList>
    </citation>
    <scope>NUCLEOTIDE SEQUENCE [LARGE SCALE GENOMIC DNA]</scope>
    <source>
        <strain evidence="5">65Phen</strain>
    </source>
</reference>
<dbReference type="AlphaFoldDB" id="W8WUW0"/>
<evidence type="ECO:0000256" key="1">
    <source>
        <dbReference type="ARBA" id="ARBA00023015"/>
    </source>
</evidence>
<dbReference type="SMART" id="SM00345">
    <property type="entry name" value="HTH_GNTR"/>
    <property type="match status" value="1"/>
</dbReference>
<proteinExistence type="predicted"/>
<evidence type="ECO:0000313" key="5">
    <source>
        <dbReference type="EMBL" id="CDM23339.1"/>
    </source>
</evidence>
<dbReference type="GO" id="GO:0003677">
    <property type="term" value="F:DNA binding"/>
    <property type="evidence" value="ECO:0007669"/>
    <property type="project" value="UniProtKB-KW"/>
</dbReference>
<dbReference type="PANTHER" id="PTHR43537">
    <property type="entry name" value="TRANSCRIPTIONAL REGULATOR, GNTR FAMILY"/>
    <property type="match status" value="1"/>
</dbReference>
<dbReference type="InterPro" id="IPR008920">
    <property type="entry name" value="TF_FadR/GntR_C"/>
</dbReference>
<accession>W8WUW0</accession>
<dbReference type="eggNOG" id="COG1802">
    <property type="taxonomic scope" value="Bacteria"/>
</dbReference>
<evidence type="ECO:0000259" key="4">
    <source>
        <dbReference type="PROSITE" id="PS50949"/>
    </source>
</evidence>
<dbReference type="InterPro" id="IPR036390">
    <property type="entry name" value="WH_DNA-bd_sf"/>
</dbReference>
<dbReference type="SMART" id="SM00895">
    <property type="entry name" value="FCD"/>
    <property type="match status" value="1"/>
</dbReference>
<dbReference type="PATRIC" id="fig|1437824.5.peg.859"/>
<dbReference type="EMBL" id="HG916765">
    <property type="protein sequence ID" value="CDM23339.1"/>
    <property type="molecule type" value="Genomic_DNA"/>
</dbReference>
<dbReference type="PROSITE" id="PS50949">
    <property type="entry name" value="HTH_GNTR"/>
    <property type="match status" value="1"/>
</dbReference>
<dbReference type="Pfam" id="PF07729">
    <property type="entry name" value="FCD"/>
    <property type="match status" value="1"/>
</dbReference>
<evidence type="ECO:0000256" key="2">
    <source>
        <dbReference type="ARBA" id="ARBA00023125"/>
    </source>
</evidence>
<evidence type="ECO:0000313" key="6">
    <source>
        <dbReference type="Proteomes" id="UP000019805"/>
    </source>
</evidence>
<dbReference type="Pfam" id="PF00392">
    <property type="entry name" value="GntR"/>
    <property type="match status" value="1"/>
</dbReference>
<dbReference type="SUPFAM" id="SSF46785">
    <property type="entry name" value="Winged helix' DNA-binding domain"/>
    <property type="match status" value="1"/>
</dbReference>
<dbReference type="KEGG" id="cdn:BN940_04331"/>
<dbReference type="InterPro" id="IPR000524">
    <property type="entry name" value="Tscrpt_reg_HTH_GntR"/>
</dbReference>
<name>W8WUW0_CASD6</name>
<dbReference type="GO" id="GO:0003700">
    <property type="term" value="F:DNA-binding transcription factor activity"/>
    <property type="evidence" value="ECO:0007669"/>
    <property type="project" value="InterPro"/>
</dbReference>
<keyword evidence="6" id="KW-1185">Reference proteome</keyword>
<keyword evidence="1" id="KW-0805">Transcription regulation</keyword>
<keyword evidence="2" id="KW-0238">DNA-binding</keyword>
<dbReference type="SUPFAM" id="SSF48008">
    <property type="entry name" value="GntR ligand-binding domain-like"/>
    <property type="match status" value="1"/>
</dbReference>
<keyword evidence="3" id="KW-0804">Transcription</keyword>
<dbReference type="InterPro" id="IPR036388">
    <property type="entry name" value="WH-like_DNA-bd_sf"/>
</dbReference>
<feature type="domain" description="HTH gntR-type" evidence="4">
    <location>
        <begin position="21"/>
        <end position="88"/>
    </location>
</feature>
<dbReference type="Proteomes" id="UP000019805">
    <property type="component" value="Chromosome"/>
</dbReference>
<dbReference type="OrthoDB" id="9799812at2"/>
<protein>
    <submittedName>
        <fullName evidence="5">Transcriptional regulator, GntR family</fullName>
    </submittedName>
</protein>
<dbReference type="Gene3D" id="1.10.10.10">
    <property type="entry name" value="Winged helix-like DNA-binding domain superfamily/Winged helix DNA-binding domain"/>
    <property type="match status" value="1"/>
</dbReference>
<dbReference type="PANTHER" id="PTHR43537:SF20">
    <property type="entry name" value="HTH-TYPE TRANSCRIPTIONAL REPRESSOR GLAR"/>
    <property type="match status" value="1"/>
</dbReference>
<dbReference type="InterPro" id="IPR011711">
    <property type="entry name" value="GntR_C"/>
</dbReference>
<organism evidence="5 6">
    <name type="scientific">Castellaniella defragrans (strain DSM 12143 / CCUG 39792 / 65Phen)</name>
    <name type="common">Alcaligenes defragrans</name>
    <dbReference type="NCBI Taxonomy" id="1437824"/>
    <lineage>
        <taxon>Bacteria</taxon>
        <taxon>Pseudomonadati</taxon>
        <taxon>Pseudomonadota</taxon>
        <taxon>Betaproteobacteria</taxon>
        <taxon>Burkholderiales</taxon>
        <taxon>Alcaligenaceae</taxon>
        <taxon>Castellaniella</taxon>
    </lineage>
</organism>
<sequence length="252" mass="28779">METRIVNEPKINALLDKPSPKTLVEGAYRQLHDDIINGVHPPGMKLRVEHLKDQYEVGAGTLREALLLLVTDALVVTQGQRGFRVAPISMNDLEDITRSRLLIECTALEMSIEHGDDEWESNVISAFHHLSKVEQKITAESISLTDEWERRNHAFHDALISACPSRWIQYFQSLLYKQSERYRRLSILKQPIARDVHSEHVILFESSIARDITRARSALSEHILRTLDGIKKMPSDFFNGHSGRNVQDSHDA</sequence>
<gene>
    <name evidence="5" type="ORF">BN940_04331</name>
</gene>
<dbReference type="Gene3D" id="1.20.120.530">
    <property type="entry name" value="GntR ligand-binding domain-like"/>
    <property type="match status" value="1"/>
</dbReference>
<dbReference type="HOGENOM" id="CLU_017584_5_3_4"/>